<evidence type="ECO:0000256" key="1">
    <source>
        <dbReference type="SAM" id="MobiDB-lite"/>
    </source>
</evidence>
<dbReference type="RefSeq" id="WP_369338982.1">
    <property type="nucleotide sequence ID" value="NZ_JBFYGN010000014.1"/>
</dbReference>
<dbReference type="EMBL" id="JBFYGN010000014">
    <property type="protein sequence ID" value="MEX8193787.1"/>
    <property type="molecule type" value="Genomic_DNA"/>
</dbReference>
<name>A0ABV3ZVZ6_9BURK</name>
<accession>A0ABV3ZVZ6</accession>
<evidence type="ECO:0000313" key="3">
    <source>
        <dbReference type="Proteomes" id="UP001561046"/>
    </source>
</evidence>
<proteinExistence type="predicted"/>
<feature type="region of interest" description="Disordered" evidence="1">
    <location>
        <begin position="56"/>
        <end position="77"/>
    </location>
</feature>
<protein>
    <submittedName>
        <fullName evidence="2">Uncharacterized protein</fullName>
    </submittedName>
</protein>
<dbReference type="Proteomes" id="UP001561046">
    <property type="component" value="Unassembled WGS sequence"/>
</dbReference>
<gene>
    <name evidence="2" type="ORF">AB6724_13160</name>
</gene>
<reference evidence="2 3" key="1">
    <citation type="journal article" date="2013" name="Int. J. Syst. Evol. Microbiol.">
        <title>Comamonas guangdongensis sp. nov., isolated from subterranean forest sediment, and emended description of the genus Comamonas.</title>
        <authorList>
            <person name="Zhang J."/>
            <person name="Wang Y."/>
            <person name="Zhou S."/>
            <person name="Wu C."/>
            <person name="He J."/>
            <person name="Li F."/>
        </authorList>
    </citation>
    <scope>NUCLEOTIDE SEQUENCE [LARGE SCALE GENOMIC DNA]</scope>
    <source>
        <strain evidence="2 3">CCTCC AB2011133</strain>
    </source>
</reference>
<organism evidence="2 3">
    <name type="scientific">Comamonas guangdongensis</name>
    <dbReference type="NCBI Taxonomy" id="510515"/>
    <lineage>
        <taxon>Bacteria</taxon>
        <taxon>Pseudomonadati</taxon>
        <taxon>Pseudomonadota</taxon>
        <taxon>Betaproteobacteria</taxon>
        <taxon>Burkholderiales</taxon>
        <taxon>Comamonadaceae</taxon>
        <taxon>Comamonas</taxon>
    </lineage>
</organism>
<sequence>MLGLCLVASVCAAQAQQMPVLPRKPAPAPPASDQLFQASRWRLDYDAGEGARSFEVGLHPGGLMTNTDPHDRTSDNDGWEAQGRYLILRFNHSYAVYTGVLGRDGRLQGHAVNQQGESWPWTASRVPPSGPSR</sequence>
<keyword evidence="3" id="KW-1185">Reference proteome</keyword>
<feature type="region of interest" description="Disordered" evidence="1">
    <location>
        <begin position="111"/>
        <end position="133"/>
    </location>
</feature>
<evidence type="ECO:0000313" key="2">
    <source>
        <dbReference type="EMBL" id="MEX8193787.1"/>
    </source>
</evidence>
<comment type="caution">
    <text evidence="2">The sequence shown here is derived from an EMBL/GenBank/DDBJ whole genome shotgun (WGS) entry which is preliminary data.</text>
</comment>